<feature type="non-terminal residue" evidence="1">
    <location>
        <position position="1"/>
    </location>
</feature>
<dbReference type="AlphaFoldDB" id="A0A854C256"/>
<accession>A0A854C256</accession>
<protein>
    <submittedName>
        <fullName evidence="1">RhsB element core RshB domain protein</fullName>
    </submittedName>
</protein>
<organism evidence="1 2">
    <name type="scientific">Escherichia coli</name>
    <dbReference type="NCBI Taxonomy" id="562"/>
    <lineage>
        <taxon>Bacteria</taxon>
        <taxon>Pseudomonadati</taxon>
        <taxon>Pseudomonadota</taxon>
        <taxon>Gammaproteobacteria</taxon>
        <taxon>Enterobacterales</taxon>
        <taxon>Enterobacteriaceae</taxon>
        <taxon>Escherichia</taxon>
    </lineage>
</organism>
<gene>
    <name evidence="1" type="ORF">AWP47_00520</name>
</gene>
<dbReference type="Proteomes" id="UP000185794">
    <property type="component" value="Unassembled WGS sequence"/>
</dbReference>
<dbReference type="EMBL" id="LRKC01000036">
    <property type="protein sequence ID" value="OKV17668.1"/>
    <property type="molecule type" value="Genomic_DNA"/>
</dbReference>
<comment type="caution">
    <text evidence="1">The sequence shown here is derived from an EMBL/GenBank/DDBJ whole genome shotgun (WGS) entry which is preliminary data.</text>
</comment>
<proteinExistence type="predicted"/>
<evidence type="ECO:0000313" key="2">
    <source>
        <dbReference type="Proteomes" id="UP000185794"/>
    </source>
</evidence>
<evidence type="ECO:0000313" key="1">
    <source>
        <dbReference type="EMBL" id="OKV17668.1"/>
    </source>
</evidence>
<name>A0A854C256_ECOLX</name>
<sequence length="26" mass="2824">RWSKAVIFTTRWAAGWQNGCGGVNGT</sequence>
<reference evidence="1 2" key="1">
    <citation type="journal article" date="2017" name="Front. Cell. Infect. Microbiol.">
        <title>Chaperone-usher pili loci of human colonization factor-negative enterotoxigenic Escherichia coli.</title>
        <authorList>
            <person name="Del Canto F."/>
            <person name="Vidal R."/>
            <person name="Stine O.C."/>
            <person name="Pop M."/>
        </authorList>
    </citation>
    <scope>NUCLEOTIDE SEQUENCE [LARGE SCALE GENOMIC DNA]</scope>
    <source>
        <strain evidence="1 2">700324</strain>
    </source>
</reference>